<dbReference type="Gene3D" id="3.40.50.720">
    <property type="entry name" value="NAD(P)-binding Rossmann-like Domain"/>
    <property type="match status" value="2"/>
</dbReference>
<keyword evidence="1" id="KW-0560">Oxidoreductase</keyword>
<dbReference type="InterPro" id="IPR001732">
    <property type="entry name" value="UDP-Glc/GDP-Man_DH_N"/>
</dbReference>
<evidence type="ECO:0000256" key="3">
    <source>
        <dbReference type="PIRNR" id="PIRNR000124"/>
    </source>
</evidence>
<proteinExistence type="inferred from homology"/>
<evidence type="ECO:0000256" key="1">
    <source>
        <dbReference type="ARBA" id="ARBA00023002"/>
    </source>
</evidence>
<dbReference type="GO" id="GO:0016628">
    <property type="term" value="F:oxidoreductase activity, acting on the CH-CH group of donors, NAD or NADP as acceptor"/>
    <property type="evidence" value="ECO:0007669"/>
    <property type="project" value="InterPro"/>
</dbReference>
<dbReference type="STRING" id="1206085.SAMN05443575_1956"/>
<dbReference type="SMART" id="SM00984">
    <property type="entry name" value="UDPG_MGDP_dh_C"/>
    <property type="match status" value="1"/>
</dbReference>
<reference evidence="5 6" key="1">
    <citation type="submission" date="2016-11" db="EMBL/GenBank/DDBJ databases">
        <authorList>
            <person name="Jaros S."/>
            <person name="Januszkiewicz K."/>
            <person name="Wedrychowicz H."/>
        </authorList>
    </citation>
    <scope>NUCLEOTIDE SEQUENCE [LARGE SCALE GENOMIC DNA]</scope>
    <source>
        <strain evidence="5 6">DSM 45627</strain>
    </source>
</reference>
<dbReference type="SUPFAM" id="SSF48179">
    <property type="entry name" value="6-phosphogluconate dehydrogenase C-terminal domain-like"/>
    <property type="match status" value="1"/>
</dbReference>
<dbReference type="InterPro" id="IPR014027">
    <property type="entry name" value="UDP-Glc/GDP-Man_DH_C"/>
</dbReference>
<dbReference type="PIRSF" id="PIRSF000124">
    <property type="entry name" value="UDPglc_GDPman_dh"/>
    <property type="match status" value="1"/>
</dbReference>
<dbReference type="InterPro" id="IPR036220">
    <property type="entry name" value="UDP-Glc/GDP-Man_DH_C_sf"/>
</dbReference>
<dbReference type="Proteomes" id="UP000186132">
    <property type="component" value="Unassembled WGS sequence"/>
</dbReference>
<dbReference type="PANTHER" id="PTHR43491:SF1">
    <property type="entry name" value="UDP-N-ACETYL-D-MANNOSAMINE DEHYDROGENASE"/>
    <property type="match status" value="1"/>
</dbReference>
<dbReference type="SUPFAM" id="SSF51735">
    <property type="entry name" value="NAD(P)-binding Rossmann-fold domains"/>
    <property type="match status" value="1"/>
</dbReference>
<sequence length="421" mass="45291">MTRSQNVAIVGQGYVGLPLAMCGVAAGHHVVGIDSDERKVAGLRDGVSHVEDITDALVADALAGGRYRPTSSYDDAAGFDVAVITVPTPLQDGLPDVSHIETAVRQLAPQLRRGALVVLESTTYPGTTDEMVAPLLAELTGLSAGADFLLGYSPERIDPGNPQWHIGNTPKIVSGIDARSLAAVDEFYSGLVDVTVPVASTRQAELAKLLENTFRHINIALVNEIAVFAHQMDIDIWGTIDAAATKPYGFMKFVPGPGVGGHCLPVDPSYLSWQVRRTLGRSSRFIELANDVNNHMPDYVVQRLIEGLNRREKSLRGSRIVVLGASYKRNSADLRESPTIRILELLKQFDAVVTVVDPLVAADALPAHVARADLTESVVRGADAVLIAVAHEVFDFDFVQRHAAYILDTQRVTDGPATDLL</sequence>
<dbReference type="RefSeq" id="WP_073389130.1">
    <property type="nucleotide sequence ID" value="NZ_FQVU01000002.1"/>
</dbReference>
<dbReference type="InterPro" id="IPR008927">
    <property type="entry name" value="6-PGluconate_DH-like_C_sf"/>
</dbReference>
<dbReference type="PANTHER" id="PTHR43491">
    <property type="entry name" value="UDP-N-ACETYL-D-MANNOSAMINE DEHYDROGENASE"/>
    <property type="match status" value="1"/>
</dbReference>
<dbReference type="InterPro" id="IPR014026">
    <property type="entry name" value="UDP-Glc/GDP-Man_DH_dimer"/>
</dbReference>
<keyword evidence="6" id="KW-1185">Reference proteome</keyword>
<dbReference type="GO" id="GO:0051287">
    <property type="term" value="F:NAD binding"/>
    <property type="evidence" value="ECO:0007669"/>
    <property type="project" value="InterPro"/>
</dbReference>
<evidence type="ECO:0000313" key="5">
    <source>
        <dbReference type="EMBL" id="SHG29934.1"/>
    </source>
</evidence>
<dbReference type="Pfam" id="PF00984">
    <property type="entry name" value="UDPG_MGDP_dh"/>
    <property type="match status" value="1"/>
</dbReference>
<dbReference type="GO" id="GO:0000271">
    <property type="term" value="P:polysaccharide biosynthetic process"/>
    <property type="evidence" value="ECO:0007669"/>
    <property type="project" value="InterPro"/>
</dbReference>
<dbReference type="GO" id="GO:0016616">
    <property type="term" value="F:oxidoreductase activity, acting on the CH-OH group of donors, NAD or NADP as acceptor"/>
    <property type="evidence" value="ECO:0007669"/>
    <property type="project" value="InterPro"/>
</dbReference>
<dbReference type="AlphaFoldDB" id="A0A1M5INJ5"/>
<dbReference type="InterPro" id="IPR017476">
    <property type="entry name" value="UDP-Glc/GDP-Man"/>
</dbReference>
<name>A0A1M5INJ5_9ACTN</name>
<dbReference type="NCBIfam" id="TIGR03026">
    <property type="entry name" value="NDP-sugDHase"/>
    <property type="match status" value="1"/>
</dbReference>
<accession>A0A1M5INJ5</accession>
<dbReference type="Pfam" id="PF03720">
    <property type="entry name" value="UDPG_MGDP_dh_C"/>
    <property type="match status" value="1"/>
</dbReference>
<dbReference type="SUPFAM" id="SSF52413">
    <property type="entry name" value="UDP-glucose/GDP-mannose dehydrogenase C-terminal domain"/>
    <property type="match status" value="1"/>
</dbReference>
<dbReference type="InterPro" id="IPR036291">
    <property type="entry name" value="NAD(P)-bd_dom_sf"/>
</dbReference>
<evidence type="ECO:0000256" key="2">
    <source>
        <dbReference type="ARBA" id="ARBA00023027"/>
    </source>
</evidence>
<dbReference type="Pfam" id="PF03721">
    <property type="entry name" value="UDPG_MGDP_dh_N"/>
    <property type="match status" value="1"/>
</dbReference>
<keyword evidence="2" id="KW-0520">NAD</keyword>
<dbReference type="InterPro" id="IPR028359">
    <property type="entry name" value="UDP_ManNAc/GlcNAc_DH"/>
</dbReference>
<organism evidence="5 6">
    <name type="scientific">Jatrophihabitans endophyticus</name>
    <dbReference type="NCBI Taxonomy" id="1206085"/>
    <lineage>
        <taxon>Bacteria</taxon>
        <taxon>Bacillati</taxon>
        <taxon>Actinomycetota</taxon>
        <taxon>Actinomycetes</taxon>
        <taxon>Jatrophihabitantales</taxon>
        <taxon>Jatrophihabitantaceae</taxon>
        <taxon>Jatrophihabitans</taxon>
    </lineage>
</organism>
<comment type="similarity">
    <text evidence="3">Belongs to the UDP-glucose/GDP-mannose dehydrogenase family.</text>
</comment>
<dbReference type="PIRSF" id="PIRSF500136">
    <property type="entry name" value="UDP_ManNAc_DH"/>
    <property type="match status" value="1"/>
</dbReference>
<dbReference type="EMBL" id="FQVU01000002">
    <property type="protein sequence ID" value="SHG29934.1"/>
    <property type="molecule type" value="Genomic_DNA"/>
</dbReference>
<evidence type="ECO:0000259" key="4">
    <source>
        <dbReference type="SMART" id="SM00984"/>
    </source>
</evidence>
<gene>
    <name evidence="5" type="ORF">SAMN05443575_1956</name>
</gene>
<evidence type="ECO:0000313" key="6">
    <source>
        <dbReference type="Proteomes" id="UP000186132"/>
    </source>
</evidence>
<protein>
    <submittedName>
        <fullName evidence="5">UDP-N-acetyl-D-mannosaminuronic acid dehydrogenase/UDP-N-acetyl-D-glucosamine dehydrogenase</fullName>
    </submittedName>
</protein>
<feature type="domain" description="UDP-glucose/GDP-mannose dehydrogenase C-terminal" evidence="4">
    <location>
        <begin position="321"/>
        <end position="415"/>
    </location>
</feature>